<organism evidence="2">
    <name type="scientific">Thiothrix subterranea</name>
    <dbReference type="NCBI Taxonomy" id="2735563"/>
    <lineage>
        <taxon>Bacteria</taxon>
        <taxon>Pseudomonadati</taxon>
        <taxon>Pseudomonadota</taxon>
        <taxon>Gammaproteobacteria</taxon>
        <taxon>Thiotrichales</taxon>
        <taxon>Thiotrichaceae</taxon>
        <taxon>Thiothrix</taxon>
    </lineage>
</organism>
<evidence type="ECO:0000313" key="2">
    <source>
        <dbReference type="EMBL" id="WML86649.1"/>
    </source>
</evidence>
<evidence type="ECO:0000313" key="1">
    <source>
        <dbReference type="EMBL" id="MDQ5767892.1"/>
    </source>
</evidence>
<protein>
    <submittedName>
        <fullName evidence="2">Uncharacterized protein</fullName>
    </submittedName>
</protein>
<gene>
    <name evidence="1" type="ORF">RCC75_05100</name>
    <name evidence="2" type="ORF">RCG00_20480</name>
</gene>
<evidence type="ECO:0000313" key="3">
    <source>
        <dbReference type="Proteomes" id="UP001223336"/>
    </source>
</evidence>
<reference evidence="2 3" key="1">
    <citation type="submission" date="2023-08" db="EMBL/GenBank/DDBJ databases">
        <title>New molecular markers tilS and rpoB for phylogenetic and monitoring studies of the genus Thiothrix biodiversity.</title>
        <authorList>
            <person name="Ravin N.V."/>
            <person name="Smolyakov D."/>
            <person name="Markov N.D."/>
            <person name="Beletsky A.V."/>
            <person name="Mardanov A.V."/>
            <person name="Rudenko T.S."/>
            <person name="Grabovich M.Y."/>
        </authorList>
    </citation>
    <scope>NUCLEOTIDE SEQUENCE</scope>
    <source>
        <strain evidence="2">DNT52</strain>
        <strain evidence="1 3">H33</strain>
    </source>
</reference>
<dbReference type="EMBL" id="JAVFKN010000004">
    <property type="protein sequence ID" value="MDQ5767892.1"/>
    <property type="molecule type" value="Genomic_DNA"/>
</dbReference>
<keyword evidence="3" id="KW-1185">Reference proteome</keyword>
<dbReference type="EMBL" id="CP133217">
    <property type="protein sequence ID" value="WML86649.1"/>
    <property type="molecule type" value="Genomic_DNA"/>
</dbReference>
<accession>A0AA51R1D6</accession>
<dbReference type="Proteomes" id="UP001223336">
    <property type="component" value="Unassembled WGS sequence"/>
</dbReference>
<dbReference type="AlphaFoldDB" id="A0AA51R1D6"/>
<dbReference type="RefSeq" id="WP_308134010.1">
    <property type="nucleotide sequence ID" value="NZ_CP133197.1"/>
</dbReference>
<sequence length="190" mass="22218">MQLWEQNPQWREADLYFDFSKAIRAIRFDDEDQKTFAHPMKAVDFVVEWEKQFWLIEVKDPECVQIPVQHRTRQQAQFRQDLLGGQLVEKHLFPKLRDTLIYLGLDAGIPAKPLRYLSLIGLETLEVAELEGLRNKLWQYAWVAGPKRGWHKPFDVHALNVSQWNRLLTQCPITRISHQSGDSNGQEGVA</sequence>
<name>A0AA51R1D6_9GAMM</name>
<dbReference type="Proteomes" id="UP001229862">
    <property type="component" value="Chromosome"/>
</dbReference>
<proteinExistence type="predicted"/>